<dbReference type="NCBIfam" id="NF001159">
    <property type="entry name" value="PRK00150.1-3"/>
    <property type="match status" value="1"/>
</dbReference>
<dbReference type="GO" id="GO:0006412">
    <property type="term" value="P:translation"/>
    <property type="evidence" value="ECO:0007669"/>
    <property type="project" value="UniProtKB-UniRule"/>
</dbReference>
<dbReference type="GO" id="GO:0042586">
    <property type="term" value="F:peptide deformylase activity"/>
    <property type="evidence" value="ECO:0007669"/>
    <property type="project" value="UniProtKB-UniRule"/>
</dbReference>
<evidence type="ECO:0000256" key="6">
    <source>
        <dbReference type="SAM" id="MobiDB-lite"/>
    </source>
</evidence>
<evidence type="ECO:0000256" key="3">
    <source>
        <dbReference type="ARBA" id="ARBA00022801"/>
    </source>
</evidence>
<comment type="similarity">
    <text evidence="1 5">Belongs to the polypeptide deformylase family.</text>
</comment>
<feature type="binding site" evidence="5">
    <location>
        <position position="143"/>
    </location>
    <ligand>
        <name>Fe cation</name>
        <dbReference type="ChEBI" id="CHEBI:24875"/>
    </ligand>
</feature>
<feature type="active site" evidence="5">
    <location>
        <position position="140"/>
    </location>
</feature>
<dbReference type="RefSeq" id="WP_236688123.1">
    <property type="nucleotide sequence ID" value="NZ_DF968181.1"/>
</dbReference>
<dbReference type="STRING" id="1678840.ATC1_13549"/>
<feature type="binding site" evidence="5">
    <location>
        <position position="139"/>
    </location>
    <ligand>
        <name>Fe cation</name>
        <dbReference type="ChEBI" id="CHEBI:24875"/>
    </ligand>
</feature>
<accession>A0A0S7BJR1</accession>
<dbReference type="Proteomes" id="UP000053370">
    <property type="component" value="Unassembled WGS sequence"/>
</dbReference>
<dbReference type="Gene3D" id="3.90.45.10">
    <property type="entry name" value="Peptide deformylase"/>
    <property type="match status" value="1"/>
</dbReference>
<evidence type="ECO:0000256" key="2">
    <source>
        <dbReference type="ARBA" id="ARBA00022723"/>
    </source>
</evidence>
<keyword evidence="4 5" id="KW-0648">Protein biosynthesis</keyword>
<dbReference type="PANTHER" id="PTHR10458">
    <property type="entry name" value="PEPTIDE DEFORMYLASE"/>
    <property type="match status" value="1"/>
</dbReference>
<evidence type="ECO:0000256" key="5">
    <source>
        <dbReference type="HAMAP-Rule" id="MF_00163"/>
    </source>
</evidence>
<dbReference type="PATRIC" id="fig|1678840.3.peg.1855"/>
<feature type="binding site" evidence="5">
    <location>
        <position position="97"/>
    </location>
    <ligand>
        <name>Fe cation</name>
        <dbReference type="ChEBI" id="CHEBI:24875"/>
    </ligand>
</feature>
<dbReference type="GO" id="GO:0046872">
    <property type="term" value="F:metal ion binding"/>
    <property type="evidence" value="ECO:0007669"/>
    <property type="project" value="UniProtKB-KW"/>
</dbReference>
<dbReference type="SUPFAM" id="SSF56420">
    <property type="entry name" value="Peptide deformylase"/>
    <property type="match status" value="1"/>
</dbReference>
<feature type="region of interest" description="Disordered" evidence="6">
    <location>
        <begin position="160"/>
        <end position="182"/>
    </location>
</feature>
<protein>
    <recommendedName>
        <fullName evidence="5">Peptide deformylase</fullName>
        <shortName evidence="5">PDF</shortName>
        <ecNumber evidence="5">3.5.1.88</ecNumber>
    </recommendedName>
    <alternativeName>
        <fullName evidence="5">Polypeptide deformylase</fullName>
    </alternativeName>
</protein>
<dbReference type="NCBIfam" id="TIGR00079">
    <property type="entry name" value="pept_deformyl"/>
    <property type="match status" value="1"/>
</dbReference>
<evidence type="ECO:0000313" key="8">
    <source>
        <dbReference type="Proteomes" id="UP000053370"/>
    </source>
</evidence>
<evidence type="ECO:0000256" key="4">
    <source>
        <dbReference type="ARBA" id="ARBA00022917"/>
    </source>
</evidence>
<dbReference type="EC" id="3.5.1.88" evidence="5"/>
<keyword evidence="8" id="KW-1185">Reference proteome</keyword>
<gene>
    <name evidence="5" type="primary">def</name>
    <name evidence="7" type="ORF">ATC1_13549</name>
</gene>
<dbReference type="HAMAP" id="MF_00163">
    <property type="entry name" value="Pep_deformylase"/>
    <property type="match status" value="1"/>
</dbReference>
<dbReference type="Pfam" id="PF01327">
    <property type="entry name" value="Pep_deformylase"/>
    <property type="match status" value="1"/>
</dbReference>
<sequence length="182" mass="20444">MILDIVQLGDPILRRKAHKISKVDNEIRILANDMLETMRDSFGVGLAAPQIGESIRLIVVENYEDEATEGAEKKVYKLINPEIVWRSEETVIAEEGCLSIKGLVGQVERAKSIRIKALSIYGRPINLSASGWLARIFQHEIDHLDGICYVDRATEVRQINQEETEDEEAAPSDKNNESKTTV</sequence>
<dbReference type="PIRSF" id="PIRSF004749">
    <property type="entry name" value="Pep_def"/>
    <property type="match status" value="1"/>
</dbReference>
<keyword evidence="2 5" id="KW-0479">Metal-binding</keyword>
<name>A0A0S7BJR1_9CHLR</name>
<organism evidence="7">
    <name type="scientific">Flexilinea flocculi</name>
    <dbReference type="NCBI Taxonomy" id="1678840"/>
    <lineage>
        <taxon>Bacteria</taxon>
        <taxon>Bacillati</taxon>
        <taxon>Chloroflexota</taxon>
        <taxon>Anaerolineae</taxon>
        <taxon>Anaerolineales</taxon>
        <taxon>Anaerolineaceae</taxon>
        <taxon>Flexilinea</taxon>
    </lineage>
</organism>
<dbReference type="PRINTS" id="PR01576">
    <property type="entry name" value="PDEFORMYLASE"/>
</dbReference>
<evidence type="ECO:0000256" key="1">
    <source>
        <dbReference type="ARBA" id="ARBA00010759"/>
    </source>
</evidence>
<dbReference type="InterPro" id="IPR036821">
    <property type="entry name" value="Peptide_deformylase_sf"/>
</dbReference>
<reference evidence="7" key="1">
    <citation type="journal article" date="2015" name="Genome Announc.">
        <title>Draft Genome Sequence of Anaerolineae Strain TC1, a Novel Isolate from a Methanogenic Wastewater Treatment System.</title>
        <authorList>
            <person name="Matsuura N."/>
            <person name="Tourlousse D.M."/>
            <person name="Sun L."/>
            <person name="Toyonaga M."/>
            <person name="Kuroda K."/>
            <person name="Ohashi A."/>
            <person name="Cruz R."/>
            <person name="Yamaguchi T."/>
            <person name="Sekiguchi Y."/>
        </authorList>
    </citation>
    <scope>NUCLEOTIDE SEQUENCE [LARGE SCALE GENOMIC DNA]</scope>
    <source>
        <strain evidence="7">TC1</strain>
    </source>
</reference>
<comment type="cofactor">
    <cofactor evidence="5">
        <name>Fe(2+)</name>
        <dbReference type="ChEBI" id="CHEBI:29033"/>
    </cofactor>
    <text evidence="5">Binds 1 Fe(2+) ion.</text>
</comment>
<dbReference type="InterPro" id="IPR023635">
    <property type="entry name" value="Peptide_deformylase"/>
</dbReference>
<proteinExistence type="inferred from homology"/>
<evidence type="ECO:0000313" key="7">
    <source>
        <dbReference type="EMBL" id="GAP40572.1"/>
    </source>
</evidence>
<keyword evidence="3 5" id="KW-0378">Hydrolase</keyword>
<dbReference type="CDD" id="cd00487">
    <property type="entry name" value="Pep_deformylase"/>
    <property type="match status" value="1"/>
</dbReference>
<dbReference type="FunFam" id="3.90.45.10:FF:000003">
    <property type="entry name" value="Peptide deformylase"/>
    <property type="match status" value="1"/>
</dbReference>
<dbReference type="AlphaFoldDB" id="A0A0S7BJR1"/>
<comment type="catalytic activity">
    <reaction evidence="5">
        <text>N-terminal N-formyl-L-methionyl-[peptide] + H2O = N-terminal L-methionyl-[peptide] + formate</text>
        <dbReference type="Rhea" id="RHEA:24420"/>
        <dbReference type="Rhea" id="RHEA-COMP:10639"/>
        <dbReference type="Rhea" id="RHEA-COMP:10640"/>
        <dbReference type="ChEBI" id="CHEBI:15377"/>
        <dbReference type="ChEBI" id="CHEBI:15740"/>
        <dbReference type="ChEBI" id="CHEBI:49298"/>
        <dbReference type="ChEBI" id="CHEBI:64731"/>
        <dbReference type="EC" id="3.5.1.88"/>
    </reaction>
</comment>
<dbReference type="PANTHER" id="PTHR10458:SF22">
    <property type="entry name" value="PEPTIDE DEFORMYLASE"/>
    <property type="match status" value="1"/>
</dbReference>
<comment type="function">
    <text evidence="5">Removes the formyl group from the N-terminal Met of newly synthesized proteins. Requires at least a dipeptide for an efficient rate of reaction. N-terminal L-methionine is a prerequisite for activity but the enzyme has broad specificity at other positions.</text>
</comment>
<keyword evidence="5" id="KW-0408">Iron</keyword>
<dbReference type="EMBL" id="DF968181">
    <property type="protein sequence ID" value="GAP40572.1"/>
    <property type="molecule type" value="Genomic_DNA"/>
</dbReference>